<dbReference type="SUPFAM" id="SSF103473">
    <property type="entry name" value="MFS general substrate transporter"/>
    <property type="match status" value="1"/>
</dbReference>
<evidence type="ECO:0000256" key="1">
    <source>
        <dbReference type="ARBA" id="ARBA00004141"/>
    </source>
</evidence>
<evidence type="ECO:0000256" key="3">
    <source>
        <dbReference type="ARBA" id="ARBA00022692"/>
    </source>
</evidence>
<keyword evidence="5 7" id="KW-1133">Transmembrane helix</keyword>
<comment type="caution">
    <text evidence="7">Lacks conserved residue(s) required for the propagation of feature annotation.</text>
</comment>
<comment type="subcellular location">
    <subcellularLocation>
        <location evidence="1">Membrane</location>
        <topology evidence="1">Multi-pass membrane protein</topology>
    </subcellularLocation>
</comment>
<evidence type="ECO:0000256" key="7">
    <source>
        <dbReference type="RuleBase" id="RU363079"/>
    </source>
</evidence>
<dbReference type="InterPro" id="IPR036259">
    <property type="entry name" value="MFS_trans_sf"/>
</dbReference>
<dbReference type="GO" id="GO:0005737">
    <property type="term" value="C:cytoplasm"/>
    <property type="evidence" value="ECO:0007669"/>
    <property type="project" value="UniProtKB-ARBA"/>
</dbReference>
<proteinExistence type="inferred from homology"/>
<feature type="transmembrane region" description="Helical" evidence="7">
    <location>
        <begin position="89"/>
        <end position="113"/>
    </location>
</feature>
<feature type="transmembrane region" description="Helical" evidence="7">
    <location>
        <begin position="296"/>
        <end position="319"/>
    </location>
</feature>
<feature type="transmembrane region" description="Helical" evidence="7">
    <location>
        <begin position="119"/>
        <end position="144"/>
    </location>
</feature>
<feature type="transmembrane region" description="Helical" evidence="7">
    <location>
        <begin position="267"/>
        <end position="290"/>
    </location>
</feature>
<evidence type="ECO:0000256" key="5">
    <source>
        <dbReference type="ARBA" id="ARBA00022989"/>
    </source>
</evidence>
<evidence type="ECO:0000313" key="9">
    <source>
        <dbReference type="Proteomes" id="UP000268093"/>
    </source>
</evidence>
<organism evidence="8 9">
    <name type="scientific">Jimgerdemannia flammicorona</name>
    <dbReference type="NCBI Taxonomy" id="994334"/>
    <lineage>
        <taxon>Eukaryota</taxon>
        <taxon>Fungi</taxon>
        <taxon>Fungi incertae sedis</taxon>
        <taxon>Mucoromycota</taxon>
        <taxon>Mucoromycotina</taxon>
        <taxon>Endogonomycetes</taxon>
        <taxon>Endogonales</taxon>
        <taxon>Endogonaceae</taxon>
        <taxon>Jimgerdemannia</taxon>
    </lineage>
</organism>
<feature type="non-terminal residue" evidence="8">
    <location>
        <position position="1"/>
    </location>
</feature>
<keyword evidence="4" id="KW-0732">Signal</keyword>
<dbReference type="PANTHER" id="PTHR10766:SF111">
    <property type="entry name" value="TRANSMEMBRANE 9 SUPERFAMILY MEMBER 2"/>
    <property type="match status" value="1"/>
</dbReference>
<keyword evidence="6 7" id="KW-0472">Membrane</keyword>
<dbReference type="GO" id="GO:0016020">
    <property type="term" value="C:membrane"/>
    <property type="evidence" value="ECO:0007669"/>
    <property type="project" value="UniProtKB-SubCell"/>
</dbReference>
<dbReference type="AlphaFoldDB" id="A0A432ZZ35"/>
<dbReference type="GO" id="GO:0007034">
    <property type="term" value="P:vacuolar transport"/>
    <property type="evidence" value="ECO:0007669"/>
    <property type="project" value="TreeGrafter"/>
</dbReference>
<reference evidence="8 9" key="1">
    <citation type="journal article" date="2018" name="New Phytol.">
        <title>Phylogenomics of Endogonaceae and evolution of mycorrhizas within Mucoromycota.</title>
        <authorList>
            <person name="Chang Y."/>
            <person name="Desiro A."/>
            <person name="Na H."/>
            <person name="Sandor L."/>
            <person name="Lipzen A."/>
            <person name="Clum A."/>
            <person name="Barry K."/>
            <person name="Grigoriev I.V."/>
            <person name="Martin F.M."/>
            <person name="Stajich J.E."/>
            <person name="Smith M.E."/>
            <person name="Bonito G."/>
            <person name="Spatafora J.W."/>
        </authorList>
    </citation>
    <scope>NUCLEOTIDE SEQUENCE [LARGE SCALE GENOMIC DNA]</scope>
    <source>
        <strain evidence="8 9">GMNB39</strain>
    </source>
</reference>
<evidence type="ECO:0000256" key="4">
    <source>
        <dbReference type="ARBA" id="ARBA00022729"/>
    </source>
</evidence>
<dbReference type="PANTHER" id="PTHR10766">
    <property type="entry name" value="TRANSMEMBRANE 9 SUPERFAMILY PROTEIN"/>
    <property type="match status" value="1"/>
</dbReference>
<gene>
    <name evidence="8" type="ORF">BC936DRAFT_143288</name>
</gene>
<evidence type="ECO:0000313" key="8">
    <source>
        <dbReference type="EMBL" id="RUO95761.1"/>
    </source>
</evidence>
<dbReference type="Pfam" id="PF02990">
    <property type="entry name" value="EMP70"/>
    <property type="match status" value="1"/>
</dbReference>
<dbReference type="OrthoDB" id="1666796at2759"/>
<dbReference type="EMBL" id="RBNI01026131">
    <property type="protein sequence ID" value="RUO95761.1"/>
    <property type="molecule type" value="Genomic_DNA"/>
</dbReference>
<sequence>NSPISWATRWDNYLNIFDPNIHWFSLVNSVVIVLFLTGMVAMILLRALHKDISRYNAVEAQEDVQEDFGWKLVHGDVFRPPAHGMLLSVLLGNGAQLFFMTAVTLVFAVLGFLSPSNRGSLATVMIIFYMVFGSIAGYISARVYKMFGGESWKYNIFLTAFLFPGIIFGCLVLLNFFLIGVQSSGAVPFGTMLAIVGLWFLVSVPLSFVGSYFGFKKAGAPWIDCSPICTFLLPSYGSQRLDQPVRTNQIPRQIPDQVFYLRSLPSILMGGVLPFGAIFIELYFIMNSIWFHRIYYVFGTFPFRVFVLASPTGFNALWLPLSCLRHPDSDVLGGDDLDVLLPPVRRGLPLVVACFPYVGGLGPLRHALLGALLRDQAADRLVHELRTVLWLELHNVLDVLCSDG</sequence>
<feature type="transmembrane region" description="Helical" evidence="7">
    <location>
        <begin position="156"/>
        <end position="179"/>
    </location>
</feature>
<accession>A0A432ZZ35</accession>
<protein>
    <recommendedName>
        <fullName evidence="7">Transmembrane 9 superfamily member</fullName>
    </recommendedName>
</protein>
<comment type="similarity">
    <text evidence="2 7">Belongs to the nonaspanin (TM9SF) (TC 9.A.2) family.</text>
</comment>
<evidence type="ECO:0000256" key="6">
    <source>
        <dbReference type="ARBA" id="ARBA00023136"/>
    </source>
</evidence>
<dbReference type="InterPro" id="IPR004240">
    <property type="entry name" value="EMP70"/>
</dbReference>
<comment type="caution">
    <text evidence="8">The sequence shown here is derived from an EMBL/GenBank/DDBJ whole genome shotgun (WGS) entry which is preliminary data.</text>
</comment>
<feature type="transmembrane region" description="Helical" evidence="7">
    <location>
        <begin position="20"/>
        <end position="45"/>
    </location>
</feature>
<dbReference type="GO" id="GO:0072657">
    <property type="term" value="P:protein localization to membrane"/>
    <property type="evidence" value="ECO:0007669"/>
    <property type="project" value="TreeGrafter"/>
</dbReference>
<feature type="transmembrane region" description="Helical" evidence="7">
    <location>
        <begin position="191"/>
        <end position="213"/>
    </location>
</feature>
<evidence type="ECO:0000256" key="2">
    <source>
        <dbReference type="ARBA" id="ARBA00005227"/>
    </source>
</evidence>
<keyword evidence="3 7" id="KW-0812">Transmembrane</keyword>
<name>A0A432ZZ35_9FUNG</name>
<keyword evidence="9" id="KW-1185">Reference proteome</keyword>
<dbReference type="Proteomes" id="UP000268093">
    <property type="component" value="Unassembled WGS sequence"/>
</dbReference>